<dbReference type="Proteomes" id="UP001519363">
    <property type="component" value="Unassembled WGS sequence"/>
</dbReference>
<dbReference type="RefSeq" id="WP_086782379.1">
    <property type="nucleotide sequence ID" value="NZ_JAGIOO010000001.1"/>
</dbReference>
<gene>
    <name evidence="2" type="ORF">JOF53_008231</name>
</gene>
<dbReference type="InterPro" id="IPR009081">
    <property type="entry name" value="PP-bd_ACP"/>
</dbReference>
<accession>A0ABS5AS12</accession>
<dbReference type="EMBL" id="JAGIOO010000001">
    <property type="protein sequence ID" value="MBP2479359.1"/>
    <property type="molecule type" value="Genomic_DNA"/>
</dbReference>
<dbReference type="PROSITE" id="PS50075">
    <property type="entry name" value="CARRIER"/>
    <property type="match status" value="1"/>
</dbReference>
<dbReference type="Gene3D" id="1.10.1200.10">
    <property type="entry name" value="ACP-like"/>
    <property type="match status" value="1"/>
</dbReference>
<evidence type="ECO:0000259" key="1">
    <source>
        <dbReference type="PROSITE" id="PS50075"/>
    </source>
</evidence>
<reference evidence="2 3" key="1">
    <citation type="submission" date="2021-03" db="EMBL/GenBank/DDBJ databases">
        <title>Sequencing the genomes of 1000 actinobacteria strains.</title>
        <authorList>
            <person name="Klenk H.-P."/>
        </authorList>
    </citation>
    <scope>NUCLEOTIDE SEQUENCE [LARGE SCALE GENOMIC DNA]</scope>
    <source>
        <strain evidence="2 3">DSM 44580</strain>
    </source>
</reference>
<keyword evidence="3" id="KW-1185">Reference proteome</keyword>
<organism evidence="2 3">
    <name type="scientific">Crossiella equi</name>
    <dbReference type="NCBI Taxonomy" id="130796"/>
    <lineage>
        <taxon>Bacteria</taxon>
        <taxon>Bacillati</taxon>
        <taxon>Actinomycetota</taxon>
        <taxon>Actinomycetes</taxon>
        <taxon>Pseudonocardiales</taxon>
        <taxon>Pseudonocardiaceae</taxon>
        <taxon>Crossiella</taxon>
    </lineage>
</organism>
<protein>
    <submittedName>
        <fullName evidence="2">Acyl carrier protein</fullName>
    </submittedName>
</protein>
<name>A0ABS5AS12_9PSEU</name>
<dbReference type="InterPro" id="IPR036736">
    <property type="entry name" value="ACP-like_sf"/>
</dbReference>
<proteinExistence type="predicted"/>
<sequence>MTREDLSAAVVEELAAELTLGEHQVADTDELTGLPGSGSVQLLRVAARLERRFDIEFSDQGLFEAKTVGELTALVAEGLSVRGGA</sequence>
<dbReference type="SUPFAM" id="SSF47336">
    <property type="entry name" value="ACP-like"/>
    <property type="match status" value="1"/>
</dbReference>
<comment type="caution">
    <text evidence="2">The sequence shown here is derived from an EMBL/GenBank/DDBJ whole genome shotgun (WGS) entry which is preliminary data.</text>
</comment>
<feature type="domain" description="Carrier" evidence="1">
    <location>
        <begin position="1"/>
        <end position="79"/>
    </location>
</feature>
<dbReference type="Pfam" id="PF00550">
    <property type="entry name" value="PP-binding"/>
    <property type="match status" value="1"/>
</dbReference>
<evidence type="ECO:0000313" key="2">
    <source>
        <dbReference type="EMBL" id="MBP2479359.1"/>
    </source>
</evidence>
<evidence type="ECO:0000313" key="3">
    <source>
        <dbReference type="Proteomes" id="UP001519363"/>
    </source>
</evidence>